<gene>
    <name evidence="1" type="ORF">SS50377_18536</name>
</gene>
<dbReference type="Pfam" id="PF01026">
    <property type="entry name" value="TatD_DNase"/>
    <property type="match status" value="1"/>
</dbReference>
<dbReference type="SUPFAM" id="SSF51556">
    <property type="entry name" value="Metallo-dependent hydrolases"/>
    <property type="match status" value="1"/>
</dbReference>
<dbReference type="VEuPathDB" id="GiardiaDB:SS50377_22272"/>
<sequence>MEDELFMLNLTFAQSLIKLSNTQLQFTTNKYIFTLTIPQNFPSSYLHIVAIPPIENLFVNSPSILTILITLLVKYDLVYEKQPQKQLEIMDTHAHFLPSHFEKFSLNFNHTLQNFNSKIVIIATNPTEWSVALELANQNKQLYFTVGIHPYFVIKNIAELDQNCILLRQFIEENIKNTKLVAIGESGISVEEHQITEFKAQKRSLLVHCELSKKYGKCLITHCHKESQQRSVLQIVKQFKIKGISHGFGGTMEQAQQLNDMGWKGSMNSFSSAKKIASIIKHVGYKFILLETDSPYGAVIGGPEQVVEIATRLSQALDISLSELVEKCNQNAKDIYKYQ</sequence>
<dbReference type="Gene3D" id="3.20.20.140">
    <property type="entry name" value="Metal-dependent hydrolases"/>
    <property type="match status" value="1"/>
</dbReference>
<proteinExistence type="predicted"/>
<dbReference type="CDD" id="cd01310">
    <property type="entry name" value="TatD_DNAse"/>
    <property type="match status" value="1"/>
</dbReference>
<reference evidence="1" key="1">
    <citation type="journal article" date="2014" name="PLoS Genet.">
        <title>The Genome of Spironucleus salmonicida Highlights a Fish Pathogen Adapted to Fluctuating Environments.</title>
        <authorList>
            <person name="Xu F."/>
            <person name="Jerlstrom-Hultqvist J."/>
            <person name="Einarsson E."/>
            <person name="Astvaldsson A."/>
            <person name="Svard S.G."/>
            <person name="Andersson J.O."/>
        </authorList>
    </citation>
    <scope>NUCLEOTIDE SEQUENCE</scope>
</reference>
<accession>V6LND0</accession>
<dbReference type="EMBL" id="KI546166">
    <property type="protein sequence ID" value="EST42234.1"/>
    <property type="molecule type" value="Genomic_DNA"/>
</dbReference>
<dbReference type="GO" id="GO:0016788">
    <property type="term" value="F:hydrolase activity, acting on ester bonds"/>
    <property type="evidence" value="ECO:0007669"/>
    <property type="project" value="InterPro"/>
</dbReference>
<name>V6LND0_9EUKA</name>
<dbReference type="AlphaFoldDB" id="V6LND0"/>
<evidence type="ECO:0000313" key="1">
    <source>
        <dbReference type="EMBL" id="EST42234.1"/>
    </source>
</evidence>
<dbReference type="PANTHER" id="PTHR46124">
    <property type="entry name" value="D-AMINOACYL-TRNA DEACYLASE"/>
    <property type="match status" value="1"/>
</dbReference>
<keyword evidence="1" id="KW-0378">Hydrolase</keyword>
<protein>
    <submittedName>
        <fullName evidence="1">Hydrolase, TatD family</fullName>
    </submittedName>
</protein>
<dbReference type="InterPro" id="IPR001130">
    <property type="entry name" value="TatD-like"/>
</dbReference>
<dbReference type="PANTHER" id="PTHR46124:SF2">
    <property type="entry name" value="D-AMINOACYL-TRNA DEACYLASE"/>
    <property type="match status" value="1"/>
</dbReference>
<organism evidence="1">
    <name type="scientific">Spironucleus salmonicida</name>
    <dbReference type="NCBI Taxonomy" id="348837"/>
    <lineage>
        <taxon>Eukaryota</taxon>
        <taxon>Metamonada</taxon>
        <taxon>Diplomonadida</taxon>
        <taxon>Hexamitidae</taxon>
        <taxon>Hexamitinae</taxon>
        <taxon>Spironucleus</taxon>
    </lineage>
</organism>
<dbReference type="InterPro" id="IPR032466">
    <property type="entry name" value="Metal_Hydrolase"/>
</dbReference>